<keyword evidence="1" id="KW-0812">Transmembrane</keyword>
<protein>
    <submittedName>
        <fullName evidence="2">tRNA U-34 5-methylaminomethyl-2-thiouridine biosynthesis protein</fullName>
    </submittedName>
</protein>
<feature type="transmembrane region" description="Helical" evidence="1">
    <location>
        <begin position="29"/>
        <end position="44"/>
    </location>
</feature>
<keyword evidence="1" id="KW-1133">Transmembrane helix</keyword>
<evidence type="ECO:0000256" key="1">
    <source>
        <dbReference type="SAM" id="Phobius"/>
    </source>
</evidence>
<dbReference type="EMBL" id="CP047394">
    <property type="protein sequence ID" value="QHE61603.1"/>
    <property type="molecule type" value="Genomic_DNA"/>
</dbReference>
<dbReference type="AlphaFoldDB" id="A0A6I6URK9"/>
<gene>
    <name evidence="2" type="ORF">FHE72_11685</name>
</gene>
<dbReference type="RefSeq" id="WP_106298451.1">
    <property type="nucleotide sequence ID" value="NZ_CP047394.1"/>
</dbReference>
<name>A0A6I6URK9_9BACI</name>
<dbReference type="KEGG" id="bvq:FHE72_11685"/>
<sequence length="56" mass="6341">MKSLFLVIFGAILGWGITGFFTEGFETDYLFILIIGIVIGHSLGRRKEKEEFTESI</sequence>
<proteinExistence type="predicted"/>
<dbReference type="Proteomes" id="UP000465062">
    <property type="component" value="Chromosome"/>
</dbReference>
<evidence type="ECO:0000313" key="2">
    <source>
        <dbReference type="EMBL" id="QHE61603.1"/>
    </source>
</evidence>
<reference evidence="2 3" key="1">
    <citation type="submission" date="2019-06" db="EMBL/GenBank/DDBJ databases">
        <title>An operon consisting of a P-type ATPase gene and a transcriptional regular gene given the different cadmium resistance in Bacillus vietamensis 151-6 and Bacillus marisflavi 151-25.</title>
        <authorList>
            <person name="Yu X."/>
        </authorList>
    </citation>
    <scope>NUCLEOTIDE SEQUENCE [LARGE SCALE GENOMIC DNA]</scope>
    <source>
        <strain evidence="2 3">151-6</strain>
    </source>
</reference>
<evidence type="ECO:0000313" key="3">
    <source>
        <dbReference type="Proteomes" id="UP000465062"/>
    </source>
</evidence>
<keyword evidence="1" id="KW-0472">Membrane</keyword>
<dbReference type="OrthoDB" id="2893924at2"/>
<accession>A0A6I6URK9</accession>
<organism evidence="2 3">
    <name type="scientific">Rossellomorea vietnamensis</name>
    <dbReference type="NCBI Taxonomy" id="218284"/>
    <lineage>
        <taxon>Bacteria</taxon>
        <taxon>Bacillati</taxon>
        <taxon>Bacillota</taxon>
        <taxon>Bacilli</taxon>
        <taxon>Bacillales</taxon>
        <taxon>Bacillaceae</taxon>
        <taxon>Rossellomorea</taxon>
    </lineage>
</organism>